<gene>
    <name evidence="1" type="ORF">M5X16_19165</name>
    <name evidence="2" type="ORF">PC41400_22400</name>
</gene>
<dbReference type="KEGG" id="pchi:PC41400_22400"/>
<evidence type="ECO:0000313" key="2">
    <source>
        <dbReference type="EMBL" id="QAV20271.1"/>
    </source>
</evidence>
<keyword evidence="4" id="KW-1185">Reference proteome</keyword>
<dbReference type="AlphaFoldDB" id="A0A410X124"/>
<protein>
    <submittedName>
        <fullName evidence="2">Uncharacterized protein</fullName>
    </submittedName>
</protein>
<organism evidence="2 3">
    <name type="scientific">Paenibacillus chitinolyticus</name>
    <dbReference type="NCBI Taxonomy" id="79263"/>
    <lineage>
        <taxon>Bacteria</taxon>
        <taxon>Bacillati</taxon>
        <taxon>Bacillota</taxon>
        <taxon>Bacilli</taxon>
        <taxon>Bacillales</taxon>
        <taxon>Paenibacillaceae</taxon>
        <taxon>Paenibacillus</taxon>
    </lineage>
</organism>
<dbReference type="EMBL" id="JAMDMJ010000025">
    <property type="protein sequence ID" value="MCY9597892.1"/>
    <property type="molecule type" value="Genomic_DNA"/>
</dbReference>
<evidence type="ECO:0000313" key="3">
    <source>
        <dbReference type="Proteomes" id="UP000288943"/>
    </source>
</evidence>
<dbReference type="RefSeq" id="WP_042232603.1">
    <property type="nucleotide sequence ID" value="NZ_CP026520.1"/>
</dbReference>
<dbReference type="Proteomes" id="UP000288943">
    <property type="component" value="Chromosome"/>
</dbReference>
<sequence>MNHATRSMLFAGVSVCIFVSALVTGMMLLQNVRGAIADTYLSRKLLDYNQQPANAKLGAVSVKGSDLIMSIYLNAGEPYDIVVNGKRYPGGRQKEETDPAGIDPAAAYRYYVVRDTGGTLKRIVYTTP</sequence>
<reference evidence="2 3" key="1">
    <citation type="submission" date="2018-01" db="EMBL/GenBank/DDBJ databases">
        <title>The whole genome sequencing and assembly of Paenibacillus chitinolyticus KCCM 41400 strain.</title>
        <authorList>
            <person name="Kim J.-Y."/>
            <person name="Park M.-K."/>
            <person name="Lee Y.-J."/>
            <person name="Yi H."/>
            <person name="Bahn Y.-S."/>
            <person name="Kim J.F."/>
            <person name="Lee D.-W."/>
        </authorList>
    </citation>
    <scope>NUCLEOTIDE SEQUENCE [LARGE SCALE GENOMIC DNA]</scope>
    <source>
        <strain evidence="2 3">KCCM 41400</strain>
    </source>
</reference>
<dbReference type="EMBL" id="CP026520">
    <property type="protein sequence ID" value="QAV20271.1"/>
    <property type="molecule type" value="Genomic_DNA"/>
</dbReference>
<dbReference type="OrthoDB" id="2648664at2"/>
<name>A0A410X124_9BACL</name>
<evidence type="ECO:0000313" key="1">
    <source>
        <dbReference type="EMBL" id="MCY9597892.1"/>
    </source>
</evidence>
<proteinExistence type="predicted"/>
<evidence type="ECO:0000313" key="4">
    <source>
        <dbReference type="Proteomes" id="UP001527202"/>
    </source>
</evidence>
<accession>A0A410X124</accession>
<dbReference type="GeneID" id="95377548"/>
<dbReference type="Proteomes" id="UP001527202">
    <property type="component" value="Unassembled WGS sequence"/>
</dbReference>
<reference evidence="1 4" key="2">
    <citation type="submission" date="2022-05" db="EMBL/GenBank/DDBJ databases">
        <title>Genome Sequencing of Bee-Associated Microbes.</title>
        <authorList>
            <person name="Dunlap C."/>
        </authorList>
    </citation>
    <scope>NUCLEOTIDE SEQUENCE [LARGE SCALE GENOMIC DNA]</scope>
    <source>
        <strain evidence="1 4">NRRL B-23120</strain>
    </source>
</reference>